<sequence length="78" mass="9679">MMNLTKWGFTRFNSIKAEFDHFPHSLVILRKIRNYYFINKVHWSNLDPVVETHHLEEMELLVNRELDLEKYYLNRRLD</sequence>
<evidence type="ECO:0000313" key="1">
    <source>
        <dbReference type="EMBL" id="RBP06029.1"/>
    </source>
</evidence>
<dbReference type="EMBL" id="QNRJ01000003">
    <property type="protein sequence ID" value="RBP06029.1"/>
    <property type="molecule type" value="Genomic_DNA"/>
</dbReference>
<proteinExistence type="predicted"/>
<dbReference type="AlphaFoldDB" id="A0A366EWY9"/>
<name>A0A366EWY9_9BACI</name>
<dbReference type="Proteomes" id="UP000252118">
    <property type="component" value="Unassembled WGS sequence"/>
</dbReference>
<evidence type="ECO:0000313" key="2">
    <source>
        <dbReference type="Proteomes" id="UP000252118"/>
    </source>
</evidence>
<accession>A0A366EWY9</accession>
<protein>
    <submittedName>
        <fullName evidence="1">Uncharacterized protein</fullName>
    </submittedName>
</protein>
<comment type="caution">
    <text evidence="1">The sequence shown here is derived from an EMBL/GenBank/DDBJ whole genome shotgun (WGS) entry which is preliminary data.</text>
</comment>
<organism evidence="1 2">
    <name type="scientific">Rossellomorea aquimaris</name>
    <dbReference type="NCBI Taxonomy" id="189382"/>
    <lineage>
        <taxon>Bacteria</taxon>
        <taxon>Bacillati</taxon>
        <taxon>Bacillota</taxon>
        <taxon>Bacilli</taxon>
        <taxon>Bacillales</taxon>
        <taxon>Bacillaceae</taxon>
        <taxon>Rossellomorea</taxon>
    </lineage>
</organism>
<gene>
    <name evidence="1" type="ORF">DET59_103158</name>
</gene>
<reference evidence="1 2" key="1">
    <citation type="submission" date="2018-06" db="EMBL/GenBank/DDBJ databases">
        <title>Freshwater and sediment microbial communities from various areas in North America, analyzing microbe dynamics in response to fracking.</title>
        <authorList>
            <person name="Lamendella R."/>
        </authorList>
    </citation>
    <scope>NUCLEOTIDE SEQUENCE [LARGE SCALE GENOMIC DNA]</scope>
    <source>
        <strain evidence="1 2">97B</strain>
    </source>
</reference>